<feature type="compositionally biased region" description="Basic and acidic residues" evidence="1">
    <location>
        <begin position="754"/>
        <end position="771"/>
    </location>
</feature>
<dbReference type="GeneID" id="27356981"/>
<evidence type="ECO:0000256" key="2">
    <source>
        <dbReference type="SAM" id="Phobius"/>
    </source>
</evidence>
<dbReference type="EMBL" id="KN847335">
    <property type="protein sequence ID" value="KIW43847.1"/>
    <property type="molecule type" value="Genomic_DNA"/>
</dbReference>
<dbReference type="SUPFAM" id="SSF117281">
    <property type="entry name" value="Kelch motif"/>
    <property type="match status" value="1"/>
</dbReference>
<accession>A0A0D2C263</accession>
<evidence type="ECO:0008006" key="5">
    <source>
        <dbReference type="Google" id="ProtNLM"/>
    </source>
</evidence>
<dbReference type="Pfam" id="PF24681">
    <property type="entry name" value="Kelch_KLHDC2_KLHL20_DRC7"/>
    <property type="match status" value="1"/>
</dbReference>
<feature type="compositionally biased region" description="Polar residues" evidence="1">
    <location>
        <begin position="312"/>
        <end position="331"/>
    </location>
</feature>
<reference evidence="3 4" key="1">
    <citation type="submission" date="2015-01" db="EMBL/GenBank/DDBJ databases">
        <title>The Genome Sequence of Exophiala oligosperma CBS72588.</title>
        <authorList>
            <consortium name="The Broad Institute Genomics Platform"/>
            <person name="Cuomo C."/>
            <person name="de Hoog S."/>
            <person name="Gorbushina A."/>
            <person name="Stielow B."/>
            <person name="Teixiera M."/>
            <person name="Abouelleil A."/>
            <person name="Chapman S.B."/>
            <person name="Priest M."/>
            <person name="Young S.K."/>
            <person name="Wortman J."/>
            <person name="Nusbaum C."/>
            <person name="Birren B."/>
        </authorList>
    </citation>
    <scope>NUCLEOTIDE SEQUENCE [LARGE SCALE GENOMIC DNA]</scope>
    <source>
        <strain evidence="3 4">CBS 72588</strain>
    </source>
</reference>
<feature type="compositionally biased region" description="Low complexity" evidence="1">
    <location>
        <begin position="11"/>
        <end position="24"/>
    </location>
</feature>
<feature type="compositionally biased region" description="Basic and acidic residues" evidence="1">
    <location>
        <begin position="121"/>
        <end position="130"/>
    </location>
</feature>
<evidence type="ECO:0000256" key="1">
    <source>
        <dbReference type="SAM" id="MobiDB-lite"/>
    </source>
</evidence>
<feature type="region of interest" description="Disordered" evidence="1">
    <location>
        <begin position="1"/>
        <end position="56"/>
    </location>
</feature>
<evidence type="ECO:0000313" key="4">
    <source>
        <dbReference type="Proteomes" id="UP000053342"/>
    </source>
</evidence>
<dbReference type="STRING" id="215243.A0A0D2C263"/>
<feature type="compositionally biased region" description="Basic and acidic residues" evidence="1">
    <location>
        <begin position="171"/>
        <end position="183"/>
    </location>
</feature>
<dbReference type="PANTHER" id="PTHR23244">
    <property type="entry name" value="KELCH REPEAT DOMAIN"/>
    <property type="match status" value="1"/>
</dbReference>
<dbReference type="VEuPathDB" id="FungiDB:PV06_04907"/>
<dbReference type="Proteomes" id="UP000053342">
    <property type="component" value="Unassembled WGS sequence"/>
</dbReference>
<dbReference type="OrthoDB" id="10251809at2759"/>
<keyword evidence="2" id="KW-1133">Transmembrane helix</keyword>
<feature type="region of interest" description="Disordered" evidence="1">
    <location>
        <begin position="165"/>
        <end position="195"/>
    </location>
</feature>
<protein>
    <recommendedName>
        <fullName evidence="5">Kelch repeat-containing protein</fullName>
    </recommendedName>
</protein>
<dbReference type="HOGENOM" id="CLU_012508_0_0_1"/>
<feature type="region of interest" description="Disordered" evidence="1">
    <location>
        <begin position="746"/>
        <end position="810"/>
    </location>
</feature>
<organism evidence="3 4">
    <name type="scientific">Exophiala oligosperma</name>
    <dbReference type="NCBI Taxonomy" id="215243"/>
    <lineage>
        <taxon>Eukaryota</taxon>
        <taxon>Fungi</taxon>
        <taxon>Dikarya</taxon>
        <taxon>Ascomycota</taxon>
        <taxon>Pezizomycotina</taxon>
        <taxon>Eurotiomycetes</taxon>
        <taxon>Chaetothyriomycetidae</taxon>
        <taxon>Chaetothyriales</taxon>
        <taxon>Herpotrichiellaceae</taxon>
        <taxon>Exophiala</taxon>
    </lineage>
</organism>
<name>A0A0D2C263_9EURO</name>
<dbReference type="AlphaFoldDB" id="A0A0D2C263"/>
<sequence length="836" mass="88376">MASYEIRPSGEDSSSGSGYSTTSTLVPEFHSSSNEARRRNFVREPQGTGSCDDNTPEELEQVSLVQRRNSVFLEVGLGGDDAIVDTKLKQTNTTRPRLQVRFRSKIDVFEPDPPASTRDSSCPRDRDKPREMPFFIPTLSRLLFLAFVVILVTQSLHTTPILKADANPVGTRRDGSLRGDNLRQGKRALPDANVKRDDSPTVVCKRWAGQSALVNGTLYYYGGRSTTTADQTSNEWNNDLIAIDLTKSWQIGTPSISGLPIPSGPPAVSLGYLWNSYDSLYLYGGEFSDTPAESPVPFSTWSYDISSSSWTEQSDPKTSSGDNSEPANQAVQRAAEGAGVSVPNIGRGFYFGGHLDGYTTPGWSQSIARVYIKGLLEYTFPGYTNDAVSNSGTAGSSGIYRNITQGGVQDTSGFPERADGVLVYVPGYSKQGIIIGLAGGTNATFTQMNVIDVYDIATSQWYKQATSGPTPEIRVNPCAIAVSAPDGTSTQVHMYGGQNLVPYGEQIQYDDMWILTIPSFTWIKVDTSNQATPGPRAGHTCNVWNAQMVVVGGYVGQDLSCDSPGVYVFNTSSLSWQNGYVALNAKDDLNRQESQRDDAAALQGSYGYAVPAAVQSVVGGNAVGAATVTQPAQTATQGPLATGQPLTYSVTAAPGASGTSSPASGGGGSGGSGDGSNSSSGGGGGTNVGAIVAGVIAGLFAVLAAYLGFCVWLYRKQLRIYKNHVDMTQRQHLSGDPRYIGAGAGVGGAASQKYSDKSQSDSRNSADDRSGDASTTGARSARANQLNSNNPYRNVAGGAGSATAASSTEDLMAGQEPSFLGVVLNPRRSLRVVNRD</sequence>
<keyword evidence="4" id="KW-1185">Reference proteome</keyword>
<feature type="compositionally biased region" description="Gly residues" evidence="1">
    <location>
        <begin position="664"/>
        <end position="682"/>
    </location>
</feature>
<feature type="region of interest" description="Disordered" evidence="1">
    <location>
        <begin position="651"/>
        <end position="682"/>
    </location>
</feature>
<feature type="transmembrane region" description="Helical" evidence="2">
    <location>
        <begin position="688"/>
        <end position="714"/>
    </location>
</feature>
<dbReference type="InterPro" id="IPR015915">
    <property type="entry name" value="Kelch-typ_b-propeller"/>
</dbReference>
<feature type="compositionally biased region" description="Low complexity" evidence="1">
    <location>
        <begin position="651"/>
        <end position="663"/>
    </location>
</feature>
<evidence type="ECO:0000313" key="3">
    <source>
        <dbReference type="EMBL" id="KIW43847.1"/>
    </source>
</evidence>
<feature type="region of interest" description="Disordered" evidence="1">
    <location>
        <begin position="311"/>
        <end position="336"/>
    </location>
</feature>
<keyword evidence="2" id="KW-0812">Transmembrane</keyword>
<keyword evidence="2" id="KW-0472">Membrane</keyword>
<gene>
    <name evidence="3" type="ORF">PV06_04907</name>
</gene>
<dbReference type="RefSeq" id="XP_016264063.1">
    <property type="nucleotide sequence ID" value="XM_016405857.1"/>
</dbReference>
<dbReference type="Gene3D" id="2.120.10.80">
    <property type="entry name" value="Kelch-type beta propeller"/>
    <property type="match status" value="2"/>
</dbReference>
<proteinExistence type="predicted"/>
<feature type="region of interest" description="Disordered" evidence="1">
    <location>
        <begin position="105"/>
        <end position="130"/>
    </location>
</feature>
<dbReference type="PANTHER" id="PTHR23244:SF441">
    <property type="entry name" value="KELCH REPEAT PROTEIN"/>
    <property type="match status" value="1"/>
</dbReference>
<feature type="compositionally biased region" description="Polar residues" evidence="1">
    <location>
        <begin position="772"/>
        <end position="792"/>
    </location>
</feature>